<dbReference type="CDD" id="cd22857">
    <property type="entry name" value="WDR74"/>
    <property type="match status" value="1"/>
</dbReference>
<dbReference type="AlphaFoldDB" id="A0A176WGD3"/>
<gene>
    <name evidence="2" type="ORF">AXG93_1842s1160</name>
</gene>
<organism evidence="2 3">
    <name type="scientific">Marchantia polymorpha subsp. ruderalis</name>
    <dbReference type="NCBI Taxonomy" id="1480154"/>
    <lineage>
        <taxon>Eukaryota</taxon>
        <taxon>Viridiplantae</taxon>
        <taxon>Streptophyta</taxon>
        <taxon>Embryophyta</taxon>
        <taxon>Marchantiophyta</taxon>
        <taxon>Marchantiopsida</taxon>
        <taxon>Marchantiidae</taxon>
        <taxon>Marchantiales</taxon>
        <taxon>Marchantiaceae</taxon>
        <taxon>Marchantia</taxon>
    </lineage>
</organism>
<dbReference type="InterPro" id="IPR001680">
    <property type="entry name" value="WD40_rpt"/>
</dbReference>
<keyword evidence="3" id="KW-1185">Reference proteome</keyword>
<dbReference type="SUPFAM" id="SSF50998">
    <property type="entry name" value="Quinoprotein alcohol dehydrogenase-like"/>
    <property type="match status" value="1"/>
</dbReference>
<dbReference type="Proteomes" id="UP000077202">
    <property type="component" value="Unassembled WGS sequence"/>
</dbReference>
<dbReference type="PANTHER" id="PTHR16038">
    <property type="entry name" value="NOP SEVEN ASSOCIATED PROTEIN 1"/>
    <property type="match status" value="1"/>
</dbReference>
<evidence type="ECO:0000313" key="3">
    <source>
        <dbReference type="Proteomes" id="UP000077202"/>
    </source>
</evidence>
<protein>
    <recommendedName>
        <fullName evidence="4">WD repeat-containing protein 74</fullName>
    </recommendedName>
</protein>
<dbReference type="GO" id="GO:0042273">
    <property type="term" value="P:ribosomal large subunit biogenesis"/>
    <property type="evidence" value="ECO:0007669"/>
    <property type="project" value="InterPro"/>
</dbReference>
<dbReference type="InterPro" id="IPR015943">
    <property type="entry name" value="WD40/YVTN_repeat-like_dom_sf"/>
</dbReference>
<proteinExistence type="predicted"/>
<dbReference type="GO" id="GO:0005730">
    <property type="term" value="C:nucleolus"/>
    <property type="evidence" value="ECO:0007669"/>
    <property type="project" value="InterPro"/>
</dbReference>
<dbReference type="SMART" id="SM00320">
    <property type="entry name" value="WD40"/>
    <property type="match status" value="5"/>
</dbReference>
<dbReference type="EMBL" id="LVLJ01001104">
    <property type="protein sequence ID" value="OAE31402.1"/>
    <property type="molecule type" value="Genomic_DNA"/>
</dbReference>
<dbReference type="GO" id="GO:0030687">
    <property type="term" value="C:preribosome, large subunit precursor"/>
    <property type="evidence" value="ECO:0007669"/>
    <property type="project" value="TreeGrafter"/>
</dbReference>
<feature type="compositionally biased region" description="Low complexity" evidence="1">
    <location>
        <begin position="423"/>
        <end position="433"/>
    </location>
</feature>
<accession>A0A176WGD3</accession>
<feature type="region of interest" description="Disordered" evidence="1">
    <location>
        <begin position="384"/>
        <end position="482"/>
    </location>
</feature>
<reference evidence="2" key="1">
    <citation type="submission" date="2016-03" db="EMBL/GenBank/DDBJ databases">
        <title>Mechanisms controlling the formation of the plant cell surface in tip-growing cells are functionally conserved among land plants.</title>
        <authorList>
            <person name="Honkanen S."/>
            <person name="Jones V.A."/>
            <person name="Morieri G."/>
            <person name="Champion C."/>
            <person name="Hetherington A.J."/>
            <person name="Kelly S."/>
            <person name="Saint-Marcoux D."/>
            <person name="Proust H."/>
            <person name="Prescott H."/>
            <person name="Dolan L."/>
        </authorList>
    </citation>
    <scope>NUCLEOTIDE SEQUENCE [LARGE SCALE GENOMIC DNA]</scope>
    <source>
        <tissue evidence="2">Whole gametophyte</tissue>
    </source>
</reference>
<dbReference type="PANTHER" id="PTHR16038:SF4">
    <property type="entry name" value="WD REPEAT-CONTAINING PROTEIN 74"/>
    <property type="match status" value="1"/>
</dbReference>
<evidence type="ECO:0008006" key="4">
    <source>
        <dbReference type="Google" id="ProtNLM"/>
    </source>
</evidence>
<dbReference type="Gene3D" id="2.130.10.10">
    <property type="entry name" value="YVTN repeat-like/Quinoprotein amine dehydrogenase"/>
    <property type="match status" value="1"/>
</dbReference>
<dbReference type="InterPro" id="IPR011047">
    <property type="entry name" value="Quinoprotein_ADH-like_sf"/>
</dbReference>
<sequence>MPRTLKVDLPGVPRIRALCGDSLGLIKDGLFSSFPALHAAHLEGVITTESDLGAPKVAARWGDPDPQQGVLCMSMSNDGSPGLAIARKSNTVDVIDPVSGLLESRLVVPKSSADVASNRDASDAVCGLHLFGESSSWGKAALTCTELGDAILQRLPELDEEQIPKSENFLSRWSVSQTGTVLCMAVDASEQYAAFGGKGVDLSVWDIKKGSRIWSAKAPHRDNLGLMSPAWVTAVTFLDDDHKKIVVGTGHHQVRLYDTSAQRRPVLAFDYGEAPIRTVTKDPNGTSVYVGTGHGDLACFDMQTGKLIGGFKGKCAGSIRSVVRHPSLPLIASCGLDRYLRIHSTQTRQLLASMFLKQQLVSVLFDARVERAVTEVPSLPDVAEPMAVEPEKPSANGAKSLKEKKSKLKRQAEGAPVFDGQGATEEAAATNATSGQKLKKKSKSSRQDPVVDGVGTEEKATAVNGEKRKKKKKSKSKPAKSI</sequence>
<feature type="compositionally biased region" description="Basic residues" evidence="1">
    <location>
        <begin position="467"/>
        <end position="482"/>
    </location>
</feature>
<evidence type="ECO:0000256" key="1">
    <source>
        <dbReference type="SAM" id="MobiDB-lite"/>
    </source>
</evidence>
<comment type="caution">
    <text evidence="2">The sequence shown here is derived from an EMBL/GenBank/DDBJ whole genome shotgun (WGS) entry which is preliminary data.</text>
</comment>
<dbReference type="InterPro" id="IPR037379">
    <property type="entry name" value="WDR74/Nsa1"/>
</dbReference>
<name>A0A176WGD3_MARPO</name>
<evidence type="ECO:0000313" key="2">
    <source>
        <dbReference type="EMBL" id="OAE31402.1"/>
    </source>
</evidence>